<evidence type="ECO:0000256" key="3">
    <source>
        <dbReference type="ARBA" id="ARBA00022448"/>
    </source>
</evidence>
<feature type="transmembrane region" description="Helical" evidence="7">
    <location>
        <begin position="124"/>
        <end position="145"/>
    </location>
</feature>
<feature type="transmembrane region" description="Helical" evidence="7">
    <location>
        <begin position="384"/>
        <end position="408"/>
    </location>
</feature>
<sequence>MVERDDTAKGIEKSRIPLLRDHAAEEEDGEIKRKIWIETKKLWRIVGPAIFSRVSTYSILVITQAFAGHLGELELAAISIVNNVIIGFNLGLLLGMASALETLCGQAFGAKKYDMLGVYMQRSWIVLFLFATLLLPMYLFASPILKFFGQPEDIAELSGVIAVWAIPTHFAFAFYFLSADSSNASSRIGYVVAVVSGVALVVHIFVCWLFVYGLKLGVKGTMATINVSWWLTVLMLFTYATCGGCPLTWMGFSMEAFTRLWEFAKLSTSSGIMLCMSINGLEMMIPLAFFAGTGVRVANELGAGSGKRARFAMITSVTQSLIIGIIFSVLVVFFHDQIGWIFSSSETVIEAVNDLSILLAFTILLNSIQPVLSGVAVGSGWQSFVAYINLGCYYFIGLPLGYVMGWIFKSGVKGIWAGMIFGGTAIQTLILIFIVMRCDWEKEAGKASMRIQNWSVSDANKENEDVQRQD</sequence>
<feature type="transmembrane region" description="Helical" evidence="7">
    <location>
        <begin position="271"/>
        <end position="291"/>
    </location>
</feature>
<comment type="similarity">
    <text evidence="2 7">Belongs to the multi antimicrobial extrusion (MATE) (TC 2.A.66.1) family.</text>
</comment>
<keyword evidence="6 7" id="KW-0472">Membrane</keyword>
<protein>
    <recommendedName>
        <fullName evidence="7">Protein DETOXIFICATION</fullName>
    </recommendedName>
    <alternativeName>
        <fullName evidence="7">Multidrug and toxic compound extrusion protein</fullName>
    </alternativeName>
</protein>
<feature type="transmembrane region" description="Helical" evidence="7">
    <location>
        <begin position="415"/>
        <end position="436"/>
    </location>
</feature>
<gene>
    <name evidence="8" type="ORF">Bca52824_050778</name>
</gene>
<dbReference type="GO" id="GO:0015297">
    <property type="term" value="F:antiporter activity"/>
    <property type="evidence" value="ECO:0007669"/>
    <property type="project" value="InterPro"/>
</dbReference>
<dbReference type="InterPro" id="IPR045069">
    <property type="entry name" value="MATE_euk"/>
</dbReference>
<dbReference type="Pfam" id="PF01554">
    <property type="entry name" value="MatE"/>
    <property type="match status" value="2"/>
</dbReference>
<evidence type="ECO:0000313" key="9">
    <source>
        <dbReference type="Proteomes" id="UP000886595"/>
    </source>
</evidence>
<organism evidence="8 9">
    <name type="scientific">Brassica carinata</name>
    <name type="common">Ethiopian mustard</name>
    <name type="synonym">Abyssinian cabbage</name>
    <dbReference type="NCBI Taxonomy" id="52824"/>
    <lineage>
        <taxon>Eukaryota</taxon>
        <taxon>Viridiplantae</taxon>
        <taxon>Streptophyta</taxon>
        <taxon>Embryophyta</taxon>
        <taxon>Tracheophyta</taxon>
        <taxon>Spermatophyta</taxon>
        <taxon>Magnoliopsida</taxon>
        <taxon>eudicotyledons</taxon>
        <taxon>Gunneridae</taxon>
        <taxon>Pentapetalae</taxon>
        <taxon>rosids</taxon>
        <taxon>malvids</taxon>
        <taxon>Brassicales</taxon>
        <taxon>Brassicaceae</taxon>
        <taxon>Brassiceae</taxon>
        <taxon>Brassica</taxon>
    </lineage>
</organism>
<feature type="transmembrane region" description="Helical" evidence="7">
    <location>
        <begin position="227"/>
        <end position="250"/>
    </location>
</feature>
<comment type="subcellular location">
    <subcellularLocation>
        <location evidence="1">Membrane</location>
        <topology evidence="1">Multi-pass membrane protein</topology>
    </subcellularLocation>
</comment>
<comment type="caution">
    <text evidence="8">The sequence shown here is derived from an EMBL/GenBank/DDBJ whole genome shotgun (WGS) entry which is preliminary data.</text>
</comment>
<feature type="transmembrane region" description="Helical" evidence="7">
    <location>
        <begin position="189"/>
        <end position="212"/>
    </location>
</feature>
<reference evidence="8 9" key="1">
    <citation type="submission" date="2020-02" db="EMBL/GenBank/DDBJ databases">
        <authorList>
            <person name="Ma Q."/>
            <person name="Huang Y."/>
            <person name="Song X."/>
            <person name="Pei D."/>
        </authorList>
    </citation>
    <scope>NUCLEOTIDE SEQUENCE [LARGE SCALE GENOMIC DNA]</scope>
    <source>
        <strain evidence="8">Sxm20200214</strain>
        <tissue evidence="8">Leaf</tissue>
    </source>
</reference>
<dbReference type="InterPro" id="IPR002528">
    <property type="entry name" value="MATE_fam"/>
</dbReference>
<accession>A0A8X7R4A1</accession>
<evidence type="ECO:0000256" key="4">
    <source>
        <dbReference type="ARBA" id="ARBA00022692"/>
    </source>
</evidence>
<keyword evidence="5 7" id="KW-1133">Transmembrane helix</keyword>
<evidence type="ECO:0000256" key="7">
    <source>
        <dbReference type="RuleBase" id="RU004914"/>
    </source>
</evidence>
<evidence type="ECO:0000256" key="1">
    <source>
        <dbReference type="ARBA" id="ARBA00004141"/>
    </source>
</evidence>
<dbReference type="GO" id="GO:0016020">
    <property type="term" value="C:membrane"/>
    <property type="evidence" value="ECO:0007669"/>
    <property type="project" value="UniProtKB-SubCell"/>
</dbReference>
<feature type="transmembrane region" description="Helical" evidence="7">
    <location>
        <begin position="75"/>
        <end position="103"/>
    </location>
</feature>
<feature type="transmembrane region" description="Helical" evidence="7">
    <location>
        <begin position="311"/>
        <end position="334"/>
    </location>
</feature>
<feature type="transmembrane region" description="Helical" evidence="7">
    <location>
        <begin position="157"/>
        <end position="177"/>
    </location>
</feature>
<dbReference type="OrthoDB" id="2126698at2759"/>
<evidence type="ECO:0000256" key="2">
    <source>
        <dbReference type="ARBA" id="ARBA00010199"/>
    </source>
</evidence>
<keyword evidence="4 7" id="KW-0812">Transmembrane</keyword>
<feature type="transmembrane region" description="Helical" evidence="7">
    <location>
        <begin position="42"/>
        <end position="63"/>
    </location>
</feature>
<dbReference type="Proteomes" id="UP000886595">
    <property type="component" value="Unassembled WGS sequence"/>
</dbReference>
<feature type="transmembrane region" description="Helical" evidence="7">
    <location>
        <begin position="355"/>
        <end position="378"/>
    </location>
</feature>
<evidence type="ECO:0000256" key="6">
    <source>
        <dbReference type="ARBA" id="ARBA00023136"/>
    </source>
</evidence>
<dbReference type="AlphaFoldDB" id="A0A8X7R4A1"/>
<dbReference type="GO" id="GO:0042910">
    <property type="term" value="F:xenobiotic transmembrane transporter activity"/>
    <property type="evidence" value="ECO:0007669"/>
    <property type="project" value="InterPro"/>
</dbReference>
<dbReference type="GO" id="GO:1990961">
    <property type="term" value="P:xenobiotic detoxification by transmembrane export across the plasma membrane"/>
    <property type="evidence" value="ECO:0007669"/>
    <property type="project" value="InterPro"/>
</dbReference>
<dbReference type="CDD" id="cd13132">
    <property type="entry name" value="MATE_eukaryotic"/>
    <property type="match status" value="1"/>
</dbReference>
<keyword evidence="9" id="KW-1185">Reference proteome</keyword>
<evidence type="ECO:0000313" key="8">
    <source>
        <dbReference type="EMBL" id="KAG2279558.1"/>
    </source>
</evidence>
<proteinExistence type="inferred from homology"/>
<dbReference type="PANTHER" id="PTHR11206">
    <property type="entry name" value="MULTIDRUG RESISTANCE PROTEIN"/>
    <property type="match status" value="1"/>
</dbReference>
<dbReference type="EMBL" id="JAAMPC010000011">
    <property type="protein sequence ID" value="KAG2279558.1"/>
    <property type="molecule type" value="Genomic_DNA"/>
</dbReference>
<keyword evidence="3" id="KW-0813">Transport</keyword>
<evidence type="ECO:0000256" key="5">
    <source>
        <dbReference type="ARBA" id="ARBA00022989"/>
    </source>
</evidence>
<name>A0A8X7R4A1_BRACI</name>